<evidence type="ECO:0008006" key="5">
    <source>
        <dbReference type="Google" id="ProtNLM"/>
    </source>
</evidence>
<dbReference type="PANTHER" id="PTHR12925:SF0">
    <property type="entry name" value="PROTEIN HIKESHI"/>
    <property type="match status" value="1"/>
</dbReference>
<proteinExistence type="inferred from homology"/>
<protein>
    <recommendedName>
        <fullName evidence="5">Hikeshi-like domain-containing protein</fullName>
    </recommendedName>
</protein>
<dbReference type="Pfam" id="PF21057">
    <property type="entry name" value="Hikeshi-like_C"/>
    <property type="match status" value="1"/>
</dbReference>
<name>A0A7S3Y7R7_9EUKA</name>
<dbReference type="InterPro" id="IPR048364">
    <property type="entry name" value="Hikeshi-like_C"/>
</dbReference>
<feature type="domain" description="Hikeshi-like N-terminal" evidence="2">
    <location>
        <begin position="2"/>
        <end position="68"/>
    </location>
</feature>
<evidence type="ECO:0000259" key="3">
    <source>
        <dbReference type="Pfam" id="PF21057"/>
    </source>
</evidence>
<dbReference type="PANTHER" id="PTHR12925">
    <property type="entry name" value="HIKESHI FAMILY MEMBER"/>
    <property type="match status" value="1"/>
</dbReference>
<dbReference type="InterPro" id="IPR008493">
    <property type="entry name" value="Hikeshi-like_N"/>
</dbReference>
<evidence type="ECO:0000256" key="1">
    <source>
        <dbReference type="ARBA" id="ARBA00006623"/>
    </source>
</evidence>
<evidence type="ECO:0000259" key="2">
    <source>
        <dbReference type="Pfam" id="PF05603"/>
    </source>
</evidence>
<dbReference type="GO" id="GO:0005634">
    <property type="term" value="C:nucleus"/>
    <property type="evidence" value="ECO:0007669"/>
    <property type="project" value="TreeGrafter"/>
</dbReference>
<feature type="domain" description="Hikeshi-like C-terminal" evidence="3">
    <location>
        <begin position="114"/>
        <end position="157"/>
    </location>
</feature>
<accession>A0A7S3Y7R7</accession>
<dbReference type="Pfam" id="PF05603">
    <property type="entry name" value="Hikeshi-like_N"/>
    <property type="match status" value="1"/>
</dbReference>
<dbReference type="AlphaFoldDB" id="A0A7S3Y7R7"/>
<sequence>MTEFKQVSQTRWVLNVPKPASLRDFAITMLTPCIPKDAGATIYFSLPPFKDWQYIGSITVHMPSQIFHSPWRGVIPPNTPGLQIGISIEPKKFIENLHPQSQYEEEKKLISSVQGIAQDVYKFLSSFAKTIPNRGDVLVMPSKCLDQWLKKFEAKHKRGTSSVFHLDPSLQKLRSFRSFLLDEIVLNQDPMP</sequence>
<organism evidence="4">
    <name type="scientific">Lotharella globosa</name>
    <dbReference type="NCBI Taxonomy" id="91324"/>
    <lineage>
        <taxon>Eukaryota</taxon>
        <taxon>Sar</taxon>
        <taxon>Rhizaria</taxon>
        <taxon>Cercozoa</taxon>
        <taxon>Chlorarachniophyceae</taxon>
        <taxon>Lotharella</taxon>
    </lineage>
</organism>
<dbReference type="GO" id="GO:0005829">
    <property type="term" value="C:cytosol"/>
    <property type="evidence" value="ECO:0007669"/>
    <property type="project" value="TreeGrafter"/>
</dbReference>
<evidence type="ECO:0000313" key="4">
    <source>
        <dbReference type="EMBL" id="CAE0643563.1"/>
    </source>
</evidence>
<comment type="similarity">
    <text evidence="1">Belongs to the OPI10 family.</text>
</comment>
<dbReference type="InterPro" id="IPR031318">
    <property type="entry name" value="OPI10"/>
</dbReference>
<dbReference type="EMBL" id="HBIV01000345">
    <property type="protein sequence ID" value="CAE0643563.1"/>
    <property type="molecule type" value="Transcribed_RNA"/>
</dbReference>
<gene>
    <name evidence="4" type="ORF">LGLO00237_LOCUS247</name>
</gene>
<reference evidence="4" key="1">
    <citation type="submission" date="2021-01" db="EMBL/GenBank/DDBJ databases">
        <authorList>
            <person name="Corre E."/>
            <person name="Pelletier E."/>
            <person name="Niang G."/>
            <person name="Scheremetjew M."/>
            <person name="Finn R."/>
            <person name="Kale V."/>
            <person name="Holt S."/>
            <person name="Cochrane G."/>
            <person name="Meng A."/>
            <person name="Brown T."/>
            <person name="Cohen L."/>
        </authorList>
    </citation>
    <scope>NUCLEOTIDE SEQUENCE</scope>
    <source>
        <strain evidence="4">CCCM811</strain>
    </source>
</reference>
<dbReference type="GO" id="GO:0061608">
    <property type="term" value="F:nuclear import signal receptor activity"/>
    <property type="evidence" value="ECO:0007669"/>
    <property type="project" value="TreeGrafter"/>
</dbReference>
<dbReference type="GO" id="GO:0006606">
    <property type="term" value="P:protein import into nucleus"/>
    <property type="evidence" value="ECO:0007669"/>
    <property type="project" value="TreeGrafter"/>
</dbReference>